<evidence type="ECO:0000313" key="10">
    <source>
        <dbReference type="Proteomes" id="UP000184041"/>
    </source>
</evidence>
<evidence type="ECO:0000313" key="9">
    <source>
        <dbReference type="EMBL" id="SHG11558.1"/>
    </source>
</evidence>
<evidence type="ECO:0000256" key="2">
    <source>
        <dbReference type="ARBA" id="ARBA00008959"/>
    </source>
</evidence>
<dbReference type="InterPro" id="IPR032423">
    <property type="entry name" value="AAA_assoc_2"/>
</dbReference>
<keyword evidence="10" id="KW-1185">Reference proteome</keyword>
<dbReference type="Gene3D" id="3.40.50.300">
    <property type="entry name" value="P-loop containing nucleotide triphosphate hydrolases"/>
    <property type="match status" value="1"/>
</dbReference>
<dbReference type="GO" id="GO:0000731">
    <property type="term" value="P:DNA synthesis involved in DNA repair"/>
    <property type="evidence" value="ECO:0007669"/>
    <property type="project" value="TreeGrafter"/>
</dbReference>
<dbReference type="CDD" id="cd18139">
    <property type="entry name" value="HLD_clamp_RarA"/>
    <property type="match status" value="1"/>
</dbReference>
<keyword evidence="5" id="KW-0547">Nucleotide-binding</keyword>
<dbReference type="InterPro" id="IPR021886">
    <property type="entry name" value="MgsA_C"/>
</dbReference>
<dbReference type="STRING" id="1194090.SAMN05443144_11952"/>
<comment type="function">
    <text evidence="1">DNA-dependent ATPase that plays important roles in cellular responses to stalled DNA replication processes.</text>
</comment>
<dbReference type="Pfam" id="PF05496">
    <property type="entry name" value="RuvB_N"/>
    <property type="match status" value="1"/>
</dbReference>
<dbReference type="InterPro" id="IPR008921">
    <property type="entry name" value="DNA_pol3_clamp-load_cplx_C"/>
</dbReference>
<dbReference type="OrthoDB" id="9778364at2"/>
<feature type="domain" description="AAA+ ATPase" evidence="8">
    <location>
        <begin position="59"/>
        <end position="177"/>
    </location>
</feature>
<dbReference type="GO" id="GO:0008047">
    <property type="term" value="F:enzyme activator activity"/>
    <property type="evidence" value="ECO:0007669"/>
    <property type="project" value="TreeGrafter"/>
</dbReference>
<dbReference type="InterPro" id="IPR051314">
    <property type="entry name" value="AAA_ATPase_RarA/MGS1/WRNIP1"/>
</dbReference>
<dbReference type="GO" id="GO:0003677">
    <property type="term" value="F:DNA binding"/>
    <property type="evidence" value="ECO:0007669"/>
    <property type="project" value="InterPro"/>
</dbReference>
<evidence type="ECO:0000256" key="6">
    <source>
        <dbReference type="ARBA" id="ARBA00022840"/>
    </source>
</evidence>
<dbReference type="FunFam" id="3.40.50.300:FF:000137">
    <property type="entry name" value="Replication-associated recombination protein A"/>
    <property type="match status" value="1"/>
</dbReference>
<dbReference type="PANTHER" id="PTHR13779:SF7">
    <property type="entry name" value="ATPASE WRNIP1"/>
    <property type="match status" value="1"/>
</dbReference>
<comment type="similarity">
    <text evidence="2">Belongs to the AAA ATPase family. RarA/MGS1/WRNIP1 subfamily.</text>
</comment>
<gene>
    <name evidence="9" type="ORF">SAMN05443144_11952</name>
</gene>
<dbReference type="SMART" id="SM00382">
    <property type="entry name" value="AAA"/>
    <property type="match status" value="1"/>
</dbReference>
<keyword evidence="4" id="KW-0235">DNA replication</keyword>
<dbReference type="EMBL" id="FQUS01000019">
    <property type="protein sequence ID" value="SHG11558.1"/>
    <property type="molecule type" value="Genomic_DNA"/>
</dbReference>
<dbReference type="FunFam" id="1.20.272.10:FF:000001">
    <property type="entry name" value="Putative AAA family ATPase"/>
    <property type="match status" value="1"/>
</dbReference>
<dbReference type="SUPFAM" id="SSF52540">
    <property type="entry name" value="P-loop containing nucleoside triphosphate hydrolases"/>
    <property type="match status" value="1"/>
</dbReference>
<evidence type="ECO:0000256" key="7">
    <source>
        <dbReference type="SAM" id="MobiDB-lite"/>
    </source>
</evidence>
<evidence type="ECO:0000256" key="5">
    <source>
        <dbReference type="ARBA" id="ARBA00022741"/>
    </source>
</evidence>
<protein>
    <recommendedName>
        <fullName evidence="3">Replication-associated recombination protein A</fullName>
    </recommendedName>
</protein>
<dbReference type="FunFam" id="1.10.8.60:FF:000029">
    <property type="entry name" value="Replication-associated recombination protein A"/>
    <property type="match status" value="1"/>
</dbReference>
<dbReference type="Gene3D" id="1.10.3710.10">
    <property type="entry name" value="DNA polymerase III clamp loader subunits, C-terminal domain"/>
    <property type="match status" value="1"/>
</dbReference>
<dbReference type="Gene3D" id="1.10.8.60">
    <property type="match status" value="1"/>
</dbReference>
<evidence type="ECO:0000256" key="3">
    <source>
        <dbReference type="ARBA" id="ARBA00020776"/>
    </source>
</evidence>
<keyword evidence="6" id="KW-0067">ATP-binding</keyword>
<name>A0A1M5H6N3_9BACT</name>
<dbReference type="Proteomes" id="UP000184041">
    <property type="component" value="Unassembled WGS sequence"/>
</dbReference>
<dbReference type="PANTHER" id="PTHR13779">
    <property type="entry name" value="WERNER HELICASE-INTERACTING PROTEIN 1 FAMILY MEMBER"/>
    <property type="match status" value="1"/>
</dbReference>
<dbReference type="InterPro" id="IPR008824">
    <property type="entry name" value="RuvB-like_N"/>
</dbReference>
<dbReference type="GO" id="GO:0009378">
    <property type="term" value="F:four-way junction helicase activity"/>
    <property type="evidence" value="ECO:0007669"/>
    <property type="project" value="InterPro"/>
</dbReference>
<dbReference type="Gene3D" id="1.20.272.10">
    <property type="match status" value="1"/>
</dbReference>
<dbReference type="GO" id="GO:0017116">
    <property type="term" value="F:single-stranded DNA helicase activity"/>
    <property type="evidence" value="ECO:0007669"/>
    <property type="project" value="TreeGrafter"/>
</dbReference>
<dbReference type="InterPro" id="IPR027417">
    <property type="entry name" value="P-loop_NTPase"/>
</dbReference>
<sequence length="459" mass="51629">MDLFNEHSDDHGDDSQSDSTNPHEPLATRMRPHSLEEFVGQKHIVGEGKMLRRMIESGVIGSLIFYGPPSSGKTTLAHVISREINAQFVVLNAVLDGIKDLREVVAKAEKMQQMNGRKTILFVDEIHRWNKAQQDALLPHLESGIITLIGATTENPFYTMVSPLLSRCQLFELYDLTRDHVLAMIGRALEEEHRGLGNKNIEVTEPARNHLADFAGGDIRNALNALEVAVLSSEPDEEGMIHIDLEIARECIQKRSVRYDGTGDEHYHYASAFIKSMRGSDPDAALYWMAAMLEGGEDPNFLFRRMLILASEDVGMADPHALSLVNSAHEAFTKCGMPEGLYFLAHASIYLSLAPKSNSTGAIFSARREVKNSGIGAVPPHLRDKTANSKQSRYLGVENASDDYIYPHSYDHHWAPQQYLPEEVRNREWYEPGQVGRENKLWERLQKIKEAYSHSEARK</sequence>
<dbReference type="GO" id="GO:0006310">
    <property type="term" value="P:DNA recombination"/>
    <property type="evidence" value="ECO:0007669"/>
    <property type="project" value="InterPro"/>
</dbReference>
<dbReference type="InterPro" id="IPR003593">
    <property type="entry name" value="AAA+_ATPase"/>
</dbReference>
<evidence type="ECO:0000256" key="4">
    <source>
        <dbReference type="ARBA" id="ARBA00022705"/>
    </source>
</evidence>
<proteinExistence type="inferred from homology"/>
<reference evidence="9 10" key="1">
    <citation type="submission" date="2016-11" db="EMBL/GenBank/DDBJ databases">
        <authorList>
            <person name="Jaros S."/>
            <person name="Januszkiewicz K."/>
            <person name="Wedrychowicz H."/>
        </authorList>
    </citation>
    <scope>NUCLEOTIDE SEQUENCE [LARGE SCALE GENOMIC DNA]</scope>
    <source>
        <strain evidence="9 10">DSM 21986</strain>
    </source>
</reference>
<evidence type="ECO:0000259" key="8">
    <source>
        <dbReference type="SMART" id="SM00382"/>
    </source>
</evidence>
<dbReference type="Pfam" id="PF16193">
    <property type="entry name" value="AAA_assoc_2"/>
    <property type="match status" value="1"/>
</dbReference>
<dbReference type="GO" id="GO:0006261">
    <property type="term" value="P:DNA-templated DNA replication"/>
    <property type="evidence" value="ECO:0007669"/>
    <property type="project" value="TreeGrafter"/>
</dbReference>
<dbReference type="CDD" id="cd00009">
    <property type="entry name" value="AAA"/>
    <property type="match status" value="1"/>
</dbReference>
<dbReference type="RefSeq" id="WP_073066711.1">
    <property type="nucleotide sequence ID" value="NZ_FQUS01000019.1"/>
</dbReference>
<dbReference type="SUPFAM" id="SSF48019">
    <property type="entry name" value="post-AAA+ oligomerization domain-like"/>
    <property type="match status" value="1"/>
</dbReference>
<accession>A0A1M5H6N3</accession>
<dbReference type="AlphaFoldDB" id="A0A1M5H6N3"/>
<dbReference type="Pfam" id="PF12002">
    <property type="entry name" value="MgsA_C"/>
    <property type="match status" value="1"/>
</dbReference>
<feature type="compositionally biased region" description="Basic and acidic residues" evidence="7">
    <location>
        <begin position="1"/>
        <end position="14"/>
    </location>
</feature>
<organism evidence="9 10">
    <name type="scientific">Fodinibius roseus</name>
    <dbReference type="NCBI Taxonomy" id="1194090"/>
    <lineage>
        <taxon>Bacteria</taxon>
        <taxon>Pseudomonadati</taxon>
        <taxon>Balneolota</taxon>
        <taxon>Balneolia</taxon>
        <taxon>Balneolales</taxon>
        <taxon>Balneolaceae</taxon>
        <taxon>Fodinibius</taxon>
    </lineage>
</organism>
<dbReference type="GO" id="GO:0005524">
    <property type="term" value="F:ATP binding"/>
    <property type="evidence" value="ECO:0007669"/>
    <property type="project" value="UniProtKB-KW"/>
</dbReference>
<evidence type="ECO:0000256" key="1">
    <source>
        <dbReference type="ARBA" id="ARBA00002393"/>
    </source>
</evidence>
<feature type="region of interest" description="Disordered" evidence="7">
    <location>
        <begin position="1"/>
        <end position="32"/>
    </location>
</feature>